<dbReference type="PANTHER" id="PTHR31739:SF3">
    <property type="entry name" value="ENT-KAUR-16-ENE SYNTHASE, CHLOROPLASTIC"/>
    <property type="match status" value="1"/>
</dbReference>
<evidence type="ECO:0000256" key="2">
    <source>
        <dbReference type="ARBA" id="ARBA00006333"/>
    </source>
</evidence>
<protein>
    <submittedName>
        <fullName evidence="8">Uncharacterized protein</fullName>
    </submittedName>
</protein>
<proteinExistence type="inferred from homology"/>
<dbReference type="InterPro" id="IPR001906">
    <property type="entry name" value="Terpene_synth_N"/>
</dbReference>
<comment type="cofactor">
    <cofactor evidence="1">
        <name>Mg(2+)</name>
        <dbReference type="ChEBI" id="CHEBI:18420"/>
    </cofactor>
</comment>
<comment type="caution">
    <text evidence="8">The sequence shown here is derived from an EMBL/GenBank/DDBJ whole genome shotgun (WGS) entry which is preliminary data.</text>
</comment>
<dbReference type="PANTHER" id="PTHR31739">
    <property type="entry name" value="ENT-COPALYL DIPHOSPHATE SYNTHASE, CHLOROPLASTIC"/>
    <property type="match status" value="1"/>
</dbReference>
<dbReference type="SFLD" id="SFLDG01014">
    <property type="entry name" value="Terpene_Cyclase_Like_1_N-term"/>
    <property type="match status" value="1"/>
</dbReference>
<dbReference type="Pfam" id="PF01397">
    <property type="entry name" value="Terpene_synth"/>
    <property type="match status" value="1"/>
</dbReference>
<dbReference type="InterPro" id="IPR005630">
    <property type="entry name" value="Terpene_synthase_metal-bd"/>
</dbReference>
<dbReference type="GO" id="GO:0010333">
    <property type="term" value="F:terpene synthase activity"/>
    <property type="evidence" value="ECO:0007669"/>
    <property type="project" value="InterPro"/>
</dbReference>
<evidence type="ECO:0000313" key="9">
    <source>
        <dbReference type="Proteomes" id="UP000729402"/>
    </source>
</evidence>
<gene>
    <name evidence="8" type="ORF">GUJ93_ZPchr0006g43262</name>
</gene>
<dbReference type="FunFam" id="1.50.10.130:FF:000003">
    <property type="entry name" value="Ent-cassa-12,15-diene synthase"/>
    <property type="match status" value="1"/>
</dbReference>
<dbReference type="Proteomes" id="UP000729402">
    <property type="component" value="Unassembled WGS sequence"/>
</dbReference>
<keyword evidence="5" id="KW-0456">Lyase</keyword>
<dbReference type="FunFam" id="1.10.600.10:FF:000005">
    <property type="entry name" value="Ent-kaur-16-ene synthase, chloroplastic"/>
    <property type="match status" value="1"/>
</dbReference>
<feature type="domain" description="Terpene synthase N-terminal" evidence="6">
    <location>
        <begin position="256"/>
        <end position="453"/>
    </location>
</feature>
<keyword evidence="3" id="KW-0479">Metal-binding</keyword>
<accession>A0A8J5VHN1</accession>
<dbReference type="InterPro" id="IPR050148">
    <property type="entry name" value="Terpene_synthase-like"/>
</dbReference>
<dbReference type="EMBL" id="JAAALK010000283">
    <property type="protein sequence ID" value="KAG8071147.1"/>
    <property type="molecule type" value="Genomic_DNA"/>
</dbReference>
<dbReference type="OrthoDB" id="2343925at2759"/>
<feature type="domain" description="Terpene synthase metal-binding" evidence="7">
    <location>
        <begin position="521"/>
        <end position="760"/>
    </location>
</feature>
<evidence type="ECO:0000313" key="8">
    <source>
        <dbReference type="EMBL" id="KAG8071147.1"/>
    </source>
</evidence>
<dbReference type="Pfam" id="PF03936">
    <property type="entry name" value="Terpene_synth_C"/>
    <property type="match status" value="1"/>
</dbReference>
<evidence type="ECO:0000256" key="1">
    <source>
        <dbReference type="ARBA" id="ARBA00001946"/>
    </source>
</evidence>
<evidence type="ECO:0000256" key="3">
    <source>
        <dbReference type="ARBA" id="ARBA00022723"/>
    </source>
</evidence>
<name>A0A8J5VHN1_ZIZPA</name>
<dbReference type="FunFam" id="1.50.10.160:FF:000002">
    <property type="entry name" value="cis-abienol synthase, chloroplastic"/>
    <property type="match status" value="1"/>
</dbReference>
<keyword evidence="9" id="KW-1185">Reference proteome</keyword>
<evidence type="ECO:0000256" key="4">
    <source>
        <dbReference type="ARBA" id="ARBA00022842"/>
    </source>
</evidence>
<dbReference type="GO" id="GO:0016102">
    <property type="term" value="P:diterpenoid biosynthetic process"/>
    <property type="evidence" value="ECO:0007669"/>
    <property type="project" value="InterPro"/>
</dbReference>
<evidence type="ECO:0000259" key="6">
    <source>
        <dbReference type="Pfam" id="PF01397"/>
    </source>
</evidence>
<dbReference type="AlphaFoldDB" id="A0A8J5VHN1"/>
<dbReference type="GO" id="GO:0000287">
    <property type="term" value="F:magnesium ion binding"/>
    <property type="evidence" value="ECO:0007669"/>
    <property type="project" value="InterPro"/>
</dbReference>
<organism evidence="8 9">
    <name type="scientific">Zizania palustris</name>
    <name type="common">Northern wild rice</name>
    <dbReference type="NCBI Taxonomy" id="103762"/>
    <lineage>
        <taxon>Eukaryota</taxon>
        <taxon>Viridiplantae</taxon>
        <taxon>Streptophyta</taxon>
        <taxon>Embryophyta</taxon>
        <taxon>Tracheophyta</taxon>
        <taxon>Spermatophyta</taxon>
        <taxon>Magnoliopsida</taxon>
        <taxon>Liliopsida</taxon>
        <taxon>Poales</taxon>
        <taxon>Poaceae</taxon>
        <taxon>BOP clade</taxon>
        <taxon>Oryzoideae</taxon>
        <taxon>Oryzeae</taxon>
        <taxon>Zizaniinae</taxon>
        <taxon>Zizania</taxon>
    </lineage>
</organism>
<evidence type="ECO:0000259" key="7">
    <source>
        <dbReference type="Pfam" id="PF03936"/>
    </source>
</evidence>
<dbReference type="CDD" id="cd00684">
    <property type="entry name" value="Terpene_cyclase_plant_C1"/>
    <property type="match status" value="1"/>
</dbReference>
<comment type="similarity">
    <text evidence="2">Belongs to the terpene synthase family.</text>
</comment>
<sequence length="820" mass="91340">MLQSPPCVGGHFSRVSPRGIVSKQSTGAPPHGHGIIGGRIGMPLLATSASSAALSVEKSLQTLGNAARLQGTHRKELEASIRKQLQLQGVELSPSPYDTAWVAMVPLRGSSQTPCFPQCVDWILQNQQDDGSWSIDGLSSSAAIKDALSSTLACVLALQRWNVGKEHIKRGLNFIGRNFSVAMDEQIDAPVGFATTFPAMLSLANGSGLELPVRQTDVDRLTHLREMEIEREAGNNSRGRKAYMAYVSEGFGGMLEWDEIMQFQRKNGSLFNCPSSTAAAVVNGHDDRALRYLNSLVSEFDGVVPTLYPLNMYCQLSMVDALEKMGISQYFVSEIKTILDTAYSSWLQRDDGIMSDITTCAMAFQLLRMNGYDVSSAGLSHVAEASDFRDSLQGYLNDTKSVLELHKASKHSLSEDELILDSIGSWSGSLLKETLSSNGVQTAPTSEEMDYALKYPFYCTLDRLDHKKNILNFDTKGSRMLKTEFKPLHANQDFLALAADDFCLSQSNYQDELNYLDGWVKENRLDQLQFARQKITYCYLSAAATVFQPELSDARISWAKTAWLTAVVDDLFDVGGSRDEVQNLMELVEKWDEHEQVGFYSEDVKIVFLAMHKTVNEISAKASALQGHDVKEYLIGSWRHILSSMMAEIEWQWSQYMPTFEEYMESGAVSLGQGATAMAALFLIGQKLPVDVVKHEEYEELFRLMGTCGRLLNDIRGIEREEMDGKMTNAVSLLALHSGGSMSVHEAKKEVQKMIDTCRRKLLTLVLSEQGVVPRPCKQLFWKLCKIFHLFYYQTDGFSSPKEMVSAVNAVIREPLQLRA</sequence>
<reference evidence="8" key="1">
    <citation type="journal article" date="2021" name="bioRxiv">
        <title>Whole Genome Assembly and Annotation of Northern Wild Rice, Zizania palustris L., Supports a Whole Genome Duplication in the Zizania Genus.</title>
        <authorList>
            <person name="Haas M."/>
            <person name="Kono T."/>
            <person name="Macchietto M."/>
            <person name="Millas R."/>
            <person name="McGilp L."/>
            <person name="Shao M."/>
            <person name="Duquette J."/>
            <person name="Hirsch C.N."/>
            <person name="Kimball J."/>
        </authorList>
    </citation>
    <scope>NUCLEOTIDE SEQUENCE</scope>
    <source>
        <tissue evidence="8">Fresh leaf tissue</tissue>
    </source>
</reference>
<dbReference type="InterPro" id="IPR044814">
    <property type="entry name" value="Terpene_cyclase_plant_C1"/>
</dbReference>
<keyword evidence="4" id="KW-0460">Magnesium</keyword>
<evidence type="ECO:0000256" key="5">
    <source>
        <dbReference type="ARBA" id="ARBA00023239"/>
    </source>
</evidence>
<reference evidence="8" key="2">
    <citation type="submission" date="2021-02" db="EMBL/GenBank/DDBJ databases">
        <authorList>
            <person name="Kimball J.A."/>
            <person name="Haas M.W."/>
            <person name="Macchietto M."/>
            <person name="Kono T."/>
            <person name="Duquette J."/>
            <person name="Shao M."/>
        </authorList>
    </citation>
    <scope>NUCLEOTIDE SEQUENCE</scope>
    <source>
        <tissue evidence="8">Fresh leaf tissue</tissue>
    </source>
</reference>